<accession>A0A895YGR0</accession>
<proteinExistence type="predicted"/>
<dbReference type="EMBL" id="CP070499">
    <property type="protein sequence ID" value="QSB14583.1"/>
    <property type="molecule type" value="Genomic_DNA"/>
</dbReference>
<evidence type="ECO:0000313" key="1">
    <source>
        <dbReference type="EMBL" id="QSB14583.1"/>
    </source>
</evidence>
<reference evidence="1" key="1">
    <citation type="submission" date="2021-02" db="EMBL/GenBank/DDBJ databases">
        <title>Natrosporangium hydrolyticum gen. nov., sp. nov, a haloalkaliphilic actinobacterium from a soda solonchak soil.</title>
        <authorList>
            <person name="Sorokin D.Y."/>
            <person name="Khijniak T.V."/>
            <person name="Zakharycheva A.P."/>
            <person name="Boueva O.V."/>
            <person name="Ariskina E.V."/>
            <person name="Hahnke R.L."/>
            <person name="Bunk B."/>
            <person name="Sproer C."/>
            <person name="Schumann P."/>
            <person name="Evtushenko L.I."/>
            <person name="Kublanov I.V."/>
        </authorList>
    </citation>
    <scope>NUCLEOTIDE SEQUENCE</scope>
    <source>
        <strain evidence="1">DSM 106523</strain>
    </source>
</reference>
<organism evidence="1 2">
    <name type="scientific">Natronosporangium hydrolyticum</name>
    <dbReference type="NCBI Taxonomy" id="2811111"/>
    <lineage>
        <taxon>Bacteria</taxon>
        <taxon>Bacillati</taxon>
        <taxon>Actinomycetota</taxon>
        <taxon>Actinomycetes</taxon>
        <taxon>Micromonosporales</taxon>
        <taxon>Micromonosporaceae</taxon>
        <taxon>Natronosporangium</taxon>
    </lineage>
</organism>
<dbReference type="KEGG" id="nhy:JQS43_24435"/>
<evidence type="ECO:0000313" key="2">
    <source>
        <dbReference type="Proteomes" id="UP000662857"/>
    </source>
</evidence>
<name>A0A895YGR0_9ACTN</name>
<dbReference type="AlphaFoldDB" id="A0A895YGR0"/>
<dbReference type="RefSeq" id="WP_239676723.1">
    <property type="nucleotide sequence ID" value="NZ_CP070499.1"/>
</dbReference>
<sequence>MKVRIMGTPAECQAAVTALAASPRLSVVEVSNPYPNRGDSRQVRVYVEAHPAKRGGRDDHQG</sequence>
<protein>
    <submittedName>
        <fullName evidence="1">Uncharacterized protein</fullName>
    </submittedName>
</protein>
<keyword evidence="2" id="KW-1185">Reference proteome</keyword>
<gene>
    <name evidence="1" type="ORF">JQS43_24435</name>
</gene>
<dbReference type="Proteomes" id="UP000662857">
    <property type="component" value="Chromosome"/>
</dbReference>